<dbReference type="GO" id="GO:0048029">
    <property type="term" value="F:monosaccharide binding"/>
    <property type="evidence" value="ECO:0007669"/>
    <property type="project" value="TreeGrafter"/>
</dbReference>
<comment type="subcellular location">
    <subcellularLocation>
        <location evidence="8">Cytoplasm</location>
    </subcellularLocation>
</comment>
<dbReference type="InterPro" id="IPR023096">
    <property type="entry name" value="G6P_Isomerase_C"/>
</dbReference>
<dbReference type="GO" id="GO:0051156">
    <property type="term" value="P:glucose 6-phosphate metabolic process"/>
    <property type="evidence" value="ECO:0007669"/>
    <property type="project" value="TreeGrafter"/>
</dbReference>
<feature type="active site" evidence="8">
    <location>
        <position position="512"/>
    </location>
</feature>
<dbReference type="PROSITE" id="PS00174">
    <property type="entry name" value="P_GLUCOSE_ISOMERASE_2"/>
    <property type="match status" value="1"/>
</dbReference>
<comment type="function">
    <text evidence="8">Catalyzes the reversible isomerization of glucose-6-phosphate to fructose-6-phosphate.</text>
</comment>
<evidence type="ECO:0000313" key="10">
    <source>
        <dbReference type="EMBL" id="AIF99839.1"/>
    </source>
</evidence>
<dbReference type="GeneID" id="78256150"/>
<dbReference type="GO" id="GO:0006094">
    <property type="term" value="P:gluconeogenesis"/>
    <property type="evidence" value="ECO:0007669"/>
    <property type="project" value="UniProtKB-UniRule"/>
</dbReference>
<dbReference type="InterPro" id="IPR001672">
    <property type="entry name" value="G6P_Isomerase"/>
</dbReference>
<dbReference type="UniPathway" id="UPA00109">
    <property type="reaction ID" value="UER00181"/>
</dbReference>
<dbReference type="UniPathway" id="UPA00138"/>
<dbReference type="EMBL" id="CP008849">
    <property type="protein sequence ID" value="AIF99839.1"/>
    <property type="molecule type" value="Genomic_DNA"/>
</dbReference>
<dbReference type="RefSeq" id="WP_044057897.1">
    <property type="nucleotide sequence ID" value="NZ_CAJXAX010000002.1"/>
</dbReference>
<dbReference type="Pfam" id="PF00342">
    <property type="entry name" value="PGI"/>
    <property type="match status" value="1"/>
</dbReference>
<dbReference type="Gene3D" id="3.40.50.10490">
    <property type="entry name" value="Glucose-6-phosphate isomerase like protein, domain 1"/>
    <property type="match status" value="2"/>
</dbReference>
<keyword evidence="11" id="KW-1185">Reference proteome</keyword>
<dbReference type="NCBIfam" id="NF001211">
    <property type="entry name" value="PRK00179.1"/>
    <property type="match status" value="1"/>
</dbReference>
<organism evidence="10 11">
    <name type="scientific">Alteromonas australica</name>
    <dbReference type="NCBI Taxonomy" id="589873"/>
    <lineage>
        <taxon>Bacteria</taxon>
        <taxon>Pseudomonadati</taxon>
        <taxon>Pseudomonadota</taxon>
        <taxon>Gammaproteobacteria</taxon>
        <taxon>Alteromonadales</taxon>
        <taxon>Alteromonadaceae</taxon>
        <taxon>Alteromonas/Salinimonas group</taxon>
        <taxon>Alteromonas</taxon>
    </lineage>
</organism>
<dbReference type="CDD" id="cd05015">
    <property type="entry name" value="SIS_PGI_1"/>
    <property type="match status" value="1"/>
</dbReference>
<gene>
    <name evidence="8" type="primary">pgi</name>
    <name evidence="10" type="ORF">EP13_14735</name>
</gene>
<evidence type="ECO:0000256" key="2">
    <source>
        <dbReference type="ARBA" id="ARBA00006604"/>
    </source>
</evidence>
<accession>A0A075NYX3</accession>
<evidence type="ECO:0000256" key="7">
    <source>
        <dbReference type="ARBA" id="ARBA00029321"/>
    </source>
</evidence>
<keyword evidence="6 8" id="KW-0413">Isomerase</keyword>
<dbReference type="CDD" id="cd05016">
    <property type="entry name" value="SIS_PGI_2"/>
    <property type="match status" value="1"/>
</dbReference>
<dbReference type="FunFam" id="3.40.50.10490:FF:000018">
    <property type="entry name" value="Glucose-6-phosphate isomerase"/>
    <property type="match status" value="1"/>
</dbReference>
<dbReference type="InterPro" id="IPR035482">
    <property type="entry name" value="SIS_PGI_2"/>
</dbReference>
<feature type="active site" evidence="8">
    <location>
        <position position="384"/>
    </location>
</feature>
<dbReference type="PANTHER" id="PTHR11469">
    <property type="entry name" value="GLUCOSE-6-PHOSPHATE ISOMERASE"/>
    <property type="match status" value="1"/>
</dbReference>
<proteinExistence type="inferred from homology"/>
<evidence type="ECO:0000256" key="8">
    <source>
        <dbReference type="HAMAP-Rule" id="MF_00473"/>
    </source>
</evidence>
<dbReference type="InterPro" id="IPR046348">
    <property type="entry name" value="SIS_dom_sf"/>
</dbReference>
<dbReference type="InterPro" id="IPR018189">
    <property type="entry name" value="Phosphoglucose_isomerase_CS"/>
</dbReference>
<protein>
    <recommendedName>
        <fullName evidence="8">Glucose-6-phosphate isomerase</fullName>
        <shortName evidence="8">GPI</shortName>
        <ecNumber evidence="8">5.3.1.9</ecNumber>
    </recommendedName>
    <alternativeName>
        <fullName evidence="8">Phosphoglucose isomerase</fullName>
        <shortName evidence="8">PGI</shortName>
    </alternativeName>
    <alternativeName>
        <fullName evidence="8">Phosphohexose isomerase</fullName>
        <shortName evidence="8">PHI</shortName>
    </alternativeName>
</protein>
<feature type="active site" description="Proton donor" evidence="8">
    <location>
        <position position="353"/>
    </location>
</feature>
<evidence type="ECO:0000256" key="4">
    <source>
        <dbReference type="ARBA" id="ARBA00022490"/>
    </source>
</evidence>
<dbReference type="GO" id="GO:0097367">
    <property type="term" value="F:carbohydrate derivative binding"/>
    <property type="evidence" value="ECO:0007669"/>
    <property type="project" value="InterPro"/>
</dbReference>
<dbReference type="InterPro" id="IPR035476">
    <property type="entry name" value="SIS_PGI_1"/>
</dbReference>
<keyword evidence="5 8" id="KW-0324">Glycolysis</keyword>
<keyword evidence="3 8" id="KW-0312">Gluconeogenesis</keyword>
<comment type="pathway">
    <text evidence="8">Carbohydrate biosynthesis; gluconeogenesis.</text>
</comment>
<dbReference type="PROSITE" id="PS00765">
    <property type="entry name" value="P_GLUCOSE_ISOMERASE_1"/>
    <property type="match status" value="1"/>
</dbReference>
<keyword evidence="4 8" id="KW-0963">Cytoplasm</keyword>
<evidence type="ECO:0000313" key="11">
    <source>
        <dbReference type="Proteomes" id="UP000056090"/>
    </source>
</evidence>
<dbReference type="eggNOG" id="COG0166">
    <property type="taxonomic scope" value="Bacteria"/>
</dbReference>
<evidence type="ECO:0000256" key="5">
    <source>
        <dbReference type="ARBA" id="ARBA00023152"/>
    </source>
</evidence>
<dbReference type="PROSITE" id="PS51463">
    <property type="entry name" value="P_GLUCOSE_ISOMERASE_3"/>
    <property type="match status" value="1"/>
</dbReference>
<dbReference type="Proteomes" id="UP000056090">
    <property type="component" value="Chromosome"/>
</dbReference>
<dbReference type="GO" id="GO:0004347">
    <property type="term" value="F:glucose-6-phosphate isomerase activity"/>
    <property type="evidence" value="ECO:0007669"/>
    <property type="project" value="UniProtKB-UniRule"/>
</dbReference>
<sequence>MSALTSLPEWTKLSEIAASVKNAHMRDWFADDPSRADKMQLEACGLFLDYSKNRVNDDALNALFDLARACKLETLRDAMFSGEQINSTEGRAVLHTALRNFSDREVVVDGKDVMPEVRATLEKIEAFTASVHRGEHTGYTGKPVKDIVAIGIGGSFLGPKIMTEALKPHTVDSVKVHFVANVDGCHIHDVLSRVDFEETLVVMSSKSFSTQETLQNTLTAKEWFLKSGGTQQDIAKHFVAVSSNVKAATEFGIAEENIFPMWDWVGGRYSLWSAIGLPISLALGFENFKGLLEGAFEMDTHFTQAPLEENMPVLLALLGIWYRNFFDAQSHVLLPYYHYLRGLPAYVQQLDMESNGKEVTQDGEQVDYPTGPIIWGSEGTNGQHSFHQLIHQGSGVIPADFMLPLNVPNQDDTHHAMLASNCFGQTQALMQGKSFEACYADLEDKGLDDDERRRLAAHKTMPGNKPSNTFLFDSLTPKTLGALVAMYEHKVFVQGVIWNLNSFDQWGVELGKVLGNQVLAGIQGEAEKENFDASTQQLIARFRAANAPK</sequence>
<dbReference type="AlphaFoldDB" id="A0A075NYX3"/>
<evidence type="ECO:0000256" key="6">
    <source>
        <dbReference type="ARBA" id="ARBA00023235"/>
    </source>
</evidence>
<reference evidence="10 11" key="1">
    <citation type="submission" date="2014-06" db="EMBL/GenBank/DDBJ databases">
        <title>Genomes of Alteromonas australica, a world apart.</title>
        <authorList>
            <person name="Gonzaga A."/>
            <person name="Lopez-Perez M."/>
            <person name="Rodriguez-Valera F."/>
        </authorList>
    </citation>
    <scope>NUCLEOTIDE SEQUENCE [LARGE SCALE GENOMIC DNA]</scope>
    <source>
        <strain evidence="10 11">H 17</strain>
    </source>
</reference>
<dbReference type="GO" id="GO:0005829">
    <property type="term" value="C:cytosol"/>
    <property type="evidence" value="ECO:0007669"/>
    <property type="project" value="TreeGrafter"/>
</dbReference>
<comment type="similarity">
    <text evidence="2 8 9">Belongs to the GPI family.</text>
</comment>
<evidence type="ECO:0000256" key="3">
    <source>
        <dbReference type="ARBA" id="ARBA00022432"/>
    </source>
</evidence>
<comment type="catalytic activity">
    <reaction evidence="7 8 9">
        <text>alpha-D-glucose 6-phosphate = beta-D-fructose 6-phosphate</text>
        <dbReference type="Rhea" id="RHEA:11816"/>
        <dbReference type="ChEBI" id="CHEBI:57634"/>
        <dbReference type="ChEBI" id="CHEBI:58225"/>
        <dbReference type="EC" id="5.3.1.9"/>
    </reaction>
</comment>
<evidence type="ECO:0000256" key="9">
    <source>
        <dbReference type="RuleBase" id="RU000612"/>
    </source>
</evidence>
<name>A0A075NYX3_9ALTE</name>
<comment type="pathway">
    <text evidence="1 8 9">Carbohydrate degradation; glycolysis; D-glyceraldehyde 3-phosphate and glycerone phosphate from D-glucose: step 2/4.</text>
</comment>
<dbReference type="HAMAP" id="MF_00473">
    <property type="entry name" value="G6P_isomerase"/>
    <property type="match status" value="1"/>
</dbReference>
<dbReference type="Gene3D" id="1.10.1390.10">
    <property type="match status" value="1"/>
</dbReference>
<evidence type="ECO:0000256" key="1">
    <source>
        <dbReference type="ARBA" id="ARBA00004926"/>
    </source>
</evidence>
<dbReference type="EC" id="5.3.1.9" evidence="8"/>
<dbReference type="PRINTS" id="PR00662">
    <property type="entry name" value="G6PISOMERASE"/>
</dbReference>
<dbReference type="KEGG" id="aal:EP13_14735"/>
<dbReference type="SUPFAM" id="SSF53697">
    <property type="entry name" value="SIS domain"/>
    <property type="match status" value="1"/>
</dbReference>
<dbReference type="PANTHER" id="PTHR11469:SF1">
    <property type="entry name" value="GLUCOSE-6-PHOSPHATE ISOMERASE"/>
    <property type="match status" value="1"/>
</dbReference>
<dbReference type="GO" id="GO:0006096">
    <property type="term" value="P:glycolytic process"/>
    <property type="evidence" value="ECO:0007669"/>
    <property type="project" value="UniProtKB-UniRule"/>
</dbReference>